<gene>
    <name evidence="1" type="ORF">AGA_1060</name>
</gene>
<protein>
    <submittedName>
        <fullName evidence="1">Uncharacterized protein</fullName>
    </submittedName>
</protein>
<proteinExistence type="predicted"/>
<sequence length="34" mass="4043">MIVTLFFHRIAKNENIDERFFLSTSESLNSPRKT</sequence>
<dbReference type="AlphaFoldDB" id="A0A0U5F2W0"/>
<accession>A0A0U5F2W0</accession>
<evidence type="ECO:0000313" key="1">
    <source>
        <dbReference type="EMBL" id="CEF54939.1"/>
    </source>
</evidence>
<evidence type="ECO:0000313" key="2">
    <source>
        <dbReference type="Proteomes" id="UP000068250"/>
    </source>
</evidence>
<dbReference type="Proteomes" id="UP000068250">
    <property type="component" value="Chromosome I"/>
</dbReference>
<organism evidence="1 2">
    <name type="scientific">Acetobacter ghanensis</name>
    <dbReference type="NCBI Taxonomy" id="431306"/>
    <lineage>
        <taxon>Bacteria</taxon>
        <taxon>Pseudomonadati</taxon>
        <taxon>Pseudomonadota</taxon>
        <taxon>Alphaproteobacteria</taxon>
        <taxon>Acetobacterales</taxon>
        <taxon>Acetobacteraceae</taxon>
        <taxon>Acetobacter</taxon>
    </lineage>
</organism>
<reference evidence="2" key="1">
    <citation type="submission" date="2014-09" db="EMBL/GenBank/DDBJ databases">
        <authorList>
            <person name="Illeghems K.G."/>
        </authorList>
    </citation>
    <scope>NUCLEOTIDE SEQUENCE [LARGE SCALE GENOMIC DNA]</scope>
    <source>
        <strain evidence="2">LMG 23848T</strain>
    </source>
</reference>
<dbReference type="EMBL" id="LN609302">
    <property type="protein sequence ID" value="CEF54939.1"/>
    <property type="molecule type" value="Genomic_DNA"/>
</dbReference>
<name>A0A0U5F2W0_9PROT</name>
<dbReference type="PATRIC" id="fig|431306.5.peg.1073"/>